<feature type="domain" description="Amino acid transporter transmembrane" evidence="8">
    <location>
        <begin position="62"/>
        <end position="460"/>
    </location>
</feature>
<evidence type="ECO:0000256" key="1">
    <source>
        <dbReference type="ARBA" id="ARBA00004141"/>
    </source>
</evidence>
<dbReference type="Pfam" id="PF01490">
    <property type="entry name" value="Aa_trans"/>
    <property type="match status" value="1"/>
</dbReference>
<evidence type="ECO:0000256" key="4">
    <source>
        <dbReference type="ARBA" id="ARBA00022989"/>
    </source>
</evidence>
<organism evidence="9 10">
    <name type="scientific">Rhodotorula paludigena</name>
    <dbReference type="NCBI Taxonomy" id="86838"/>
    <lineage>
        <taxon>Eukaryota</taxon>
        <taxon>Fungi</taxon>
        <taxon>Dikarya</taxon>
        <taxon>Basidiomycota</taxon>
        <taxon>Pucciniomycotina</taxon>
        <taxon>Microbotryomycetes</taxon>
        <taxon>Sporidiobolales</taxon>
        <taxon>Sporidiobolaceae</taxon>
        <taxon>Rhodotorula</taxon>
    </lineage>
</organism>
<feature type="region of interest" description="Disordered" evidence="6">
    <location>
        <begin position="1"/>
        <end position="31"/>
    </location>
</feature>
<accession>A0AAV5GCN4</accession>
<evidence type="ECO:0000313" key="9">
    <source>
        <dbReference type="EMBL" id="GJN87102.1"/>
    </source>
</evidence>
<feature type="transmembrane region" description="Helical" evidence="7">
    <location>
        <begin position="137"/>
        <end position="158"/>
    </location>
</feature>
<dbReference type="GO" id="GO:0016020">
    <property type="term" value="C:membrane"/>
    <property type="evidence" value="ECO:0007669"/>
    <property type="project" value="UniProtKB-SubCell"/>
</dbReference>
<comment type="subcellular location">
    <subcellularLocation>
        <location evidence="1">Membrane</location>
        <topology evidence="1">Multi-pass membrane protein</topology>
    </subcellularLocation>
</comment>
<comment type="caution">
    <text evidence="9">The sequence shown here is derived from an EMBL/GenBank/DDBJ whole genome shotgun (WGS) entry which is preliminary data.</text>
</comment>
<gene>
    <name evidence="9" type="ORF">Rhopal_000047-T1</name>
</gene>
<keyword evidence="5 7" id="KW-0472">Membrane</keyword>
<protein>
    <recommendedName>
        <fullName evidence="8">Amino acid transporter transmembrane domain-containing protein</fullName>
    </recommendedName>
</protein>
<dbReference type="PANTHER" id="PTHR22950">
    <property type="entry name" value="AMINO ACID TRANSPORTER"/>
    <property type="match status" value="1"/>
</dbReference>
<dbReference type="Proteomes" id="UP001342314">
    <property type="component" value="Unassembled WGS sequence"/>
</dbReference>
<evidence type="ECO:0000256" key="2">
    <source>
        <dbReference type="ARBA" id="ARBA00008066"/>
    </source>
</evidence>
<comment type="similarity">
    <text evidence="2">Belongs to the amino acid/polyamine transporter 2 family.</text>
</comment>
<dbReference type="GO" id="GO:0015179">
    <property type="term" value="F:L-amino acid transmembrane transporter activity"/>
    <property type="evidence" value="ECO:0007669"/>
    <property type="project" value="TreeGrafter"/>
</dbReference>
<feature type="transmembrane region" description="Helical" evidence="7">
    <location>
        <begin position="284"/>
        <end position="305"/>
    </location>
</feature>
<feature type="transmembrane region" description="Helical" evidence="7">
    <location>
        <begin position="325"/>
        <end position="345"/>
    </location>
</feature>
<dbReference type="AlphaFoldDB" id="A0AAV5GCN4"/>
<dbReference type="InterPro" id="IPR013057">
    <property type="entry name" value="AA_transpt_TM"/>
</dbReference>
<evidence type="ECO:0000313" key="10">
    <source>
        <dbReference type="Proteomes" id="UP001342314"/>
    </source>
</evidence>
<dbReference type="PANTHER" id="PTHR22950:SF683">
    <property type="entry name" value="AMINO ACID TRANSPORTER (EUROFUNG)"/>
    <property type="match status" value="1"/>
</dbReference>
<feature type="compositionally biased region" description="Low complexity" evidence="6">
    <location>
        <begin position="1"/>
        <end position="18"/>
    </location>
</feature>
<sequence length="484" mass="51966">MGAPTASSLASGSTTTLSKRPEDKEADPEVQQGRMDTIAEGTEVDDVFGAQGGEKTVNYRSMGWIWTTIILCKLQFGLGVLTIPSAFHTLGLAPGLVILVVIAVLTGWTSYEIGVFKLNHPQVYSLADCGELMFGKIGGIVFSVATWLFMVFVGGSGLLSLTTSLNAMSMHATCTAVFVVVSAAVVLPFALLPKLSDIKWVSWVALVSILSAVLLVTIAIPVGGRPALAPPEGPWSADFRAVGNPSFAQAMNAISNLLFSYAGVPVYLPIASEMRNPRDFRKSVIASQTFMTSLYIAIGCVVYYYAGQYVASPALGTAGVMIKRIAYGIAFPGLSFSSIIFTHLSGKFIFVRVLRGSYHLNHYTKTHWLVWFACVFGCLLFSYIIASAIPVFGGLVGLIGALFGTSMSLHAEAFMWLYDLRPKFKVREDRTRLMWLGIAGNVVILLIATFLMVGGMYGSILGIRDDYAASGGRPWSCADNSGSV</sequence>
<feature type="transmembrane region" description="Helical" evidence="7">
    <location>
        <begin position="391"/>
        <end position="412"/>
    </location>
</feature>
<feature type="transmembrane region" description="Helical" evidence="7">
    <location>
        <begin position="64"/>
        <end position="87"/>
    </location>
</feature>
<evidence type="ECO:0000256" key="7">
    <source>
        <dbReference type="SAM" id="Phobius"/>
    </source>
</evidence>
<feature type="transmembrane region" description="Helical" evidence="7">
    <location>
        <begin position="203"/>
        <end position="224"/>
    </location>
</feature>
<dbReference type="EMBL" id="BQKY01000001">
    <property type="protein sequence ID" value="GJN87102.1"/>
    <property type="molecule type" value="Genomic_DNA"/>
</dbReference>
<feature type="transmembrane region" description="Helical" evidence="7">
    <location>
        <begin position="93"/>
        <end position="116"/>
    </location>
</feature>
<feature type="transmembrane region" description="Helical" evidence="7">
    <location>
        <begin position="253"/>
        <end position="272"/>
    </location>
</feature>
<evidence type="ECO:0000256" key="5">
    <source>
        <dbReference type="ARBA" id="ARBA00023136"/>
    </source>
</evidence>
<feature type="transmembrane region" description="Helical" evidence="7">
    <location>
        <begin position="170"/>
        <end position="191"/>
    </location>
</feature>
<keyword evidence="3 7" id="KW-0812">Transmembrane</keyword>
<evidence type="ECO:0000256" key="6">
    <source>
        <dbReference type="SAM" id="MobiDB-lite"/>
    </source>
</evidence>
<proteinExistence type="inferred from homology"/>
<evidence type="ECO:0000259" key="8">
    <source>
        <dbReference type="Pfam" id="PF01490"/>
    </source>
</evidence>
<name>A0AAV5GCN4_9BASI</name>
<keyword evidence="10" id="KW-1185">Reference proteome</keyword>
<feature type="transmembrane region" description="Helical" evidence="7">
    <location>
        <begin position="366"/>
        <end position="385"/>
    </location>
</feature>
<feature type="transmembrane region" description="Helical" evidence="7">
    <location>
        <begin position="433"/>
        <end position="457"/>
    </location>
</feature>
<reference evidence="9 10" key="1">
    <citation type="submission" date="2021-12" db="EMBL/GenBank/DDBJ databases">
        <title>High titer production of polyol ester of fatty acids by Rhodotorula paludigena BS15 towards product separation-free biomass refinery.</title>
        <authorList>
            <person name="Mano J."/>
            <person name="Ono H."/>
            <person name="Tanaka T."/>
            <person name="Naito K."/>
            <person name="Sushida H."/>
            <person name="Ike M."/>
            <person name="Tokuyasu K."/>
            <person name="Kitaoka M."/>
        </authorList>
    </citation>
    <scope>NUCLEOTIDE SEQUENCE [LARGE SCALE GENOMIC DNA]</scope>
    <source>
        <strain evidence="9 10">BS15</strain>
    </source>
</reference>
<evidence type="ECO:0000256" key="3">
    <source>
        <dbReference type="ARBA" id="ARBA00022692"/>
    </source>
</evidence>
<keyword evidence="4 7" id="KW-1133">Transmembrane helix</keyword>